<dbReference type="InterPro" id="IPR050627">
    <property type="entry name" value="Nitroreductase/BluB"/>
</dbReference>
<evidence type="ECO:0000256" key="1">
    <source>
        <dbReference type="ARBA" id="ARBA00022630"/>
    </source>
</evidence>
<accession>A0ABZ1YTE9</accession>
<organism evidence="5 6">
    <name type="scientific">Nocardia vinacea</name>
    <dbReference type="NCBI Taxonomy" id="96468"/>
    <lineage>
        <taxon>Bacteria</taxon>
        <taxon>Bacillati</taxon>
        <taxon>Actinomycetota</taxon>
        <taxon>Actinomycetes</taxon>
        <taxon>Mycobacteriales</taxon>
        <taxon>Nocardiaceae</taxon>
        <taxon>Nocardia</taxon>
    </lineage>
</organism>
<dbReference type="Gene3D" id="3.40.109.10">
    <property type="entry name" value="NADH Oxidase"/>
    <property type="match status" value="1"/>
</dbReference>
<evidence type="ECO:0000259" key="4">
    <source>
        <dbReference type="Pfam" id="PF00881"/>
    </source>
</evidence>
<name>A0ABZ1YTE9_9NOCA</name>
<keyword evidence="1" id="KW-0285">Flavoprotein</keyword>
<dbReference type="InterPro" id="IPR000415">
    <property type="entry name" value="Nitroreductase-like"/>
</dbReference>
<dbReference type="RefSeq" id="WP_329410319.1">
    <property type="nucleotide sequence ID" value="NZ_CP109441.1"/>
</dbReference>
<sequence length="225" mass="25491">MDVYEAVLQRRSVRGFLDRPVDRQLLERVLAAACRAPSGGNLQPWRLYALTGNPLRELVKLTIDRIAARPEPDQAEYVIYPPKLTSPYRDRRFQVGEQLYETLGVPRDDKAGRQRQFIRNFEFFGAPVGLFCYVDRQMGSAQWSDLGMYLQTVMLLLEAEGLGSCPQEAWSVYHRTVAESLQPPEELMLFCGMSIGYPDPAHTTAALRTERAGLGEVSTFLGWES</sequence>
<dbReference type="PANTHER" id="PTHR23026">
    <property type="entry name" value="NADPH NITROREDUCTASE"/>
    <property type="match status" value="1"/>
</dbReference>
<dbReference type="Pfam" id="PF00881">
    <property type="entry name" value="Nitroreductase"/>
    <property type="match status" value="1"/>
</dbReference>
<dbReference type="EMBL" id="CP109441">
    <property type="protein sequence ID" value="WUV46524.1"/>
    <property type="molecule type" value="Genomic_DNA"/>
</dbReference>
<evidence type="ECO:0000313" key="5">
    <source>
        <dbReference type="EMBL" id="WUV46524.1"/>
    </source>
</evidence>
<gene>
    <name evidence="5" type="ORF">OG563_47110</name>
</gene>
<dbReference type="SUPFAM" id="SSF55469">
    <property type="entry name" value="FMN-dependent nitroreductase-like"/>
    <property type="match status" value="1"/>
</dbReference>
<keyword evidence="3" id="KW-0560">Oxidoreductase</keyword>
<evidence type="ECO:0000313" key="6">
    <source>
        <dbReference type="Proteomes" id="UP001432062"/>
    </source>
</evidence>
<keyword evidence="6" id="KW-1185">Reference proteome</keyword>
<evidence type="ECO:0000256" key="3">
    <source>
        <dbReference type="ARBA" id="ARBA00023002"/>
    </source>
</evidence>
<evidence type="ECO:0000256" key="2">
    <source>
        <dbReference type="ARBA" id="ARBA00022643"/>
    </source>
</evidence>
<protein>
    <submittedName>
        <fullName evidence="5">Nitroreductase</fullName>
    </submittedName>
</protein>
<dbReference type="Proteomes" id="UP001432062">
    <property type="component" value="Chromosome"/>
</dbReference>
<reference evidence="5" key="1">
    <citation type="submission" date="2022-10" db="EMBL/GenBank/DDBJ databases">
        <title>The complete genomes of actinobacterial strains from the NBC collection.</title>
        <authorList>
            <person name="Joergensen T.S."/>
            <person name="Alvarez Arevalo M."/>
            <person name="Sterndorff E.B."/>
            <person name="Faurdal D."/>
            <person name="Vuksanovic O."/>
            <person name="Mourched A.-S."/>
            <person name="Charusanti P."/>
            <person name="Shaw S."/>
            <person name="Blin K."/>
            <person name="Weber T."/>
        </authorList>
    </citation>
    <scope>NUCLEOTIDE SEQUENCE</scope>
    <source>
        <strain evidence="5">NBC_01482</strain>
    </source>
</reference>
<dbReference type="CDD" id="cd02136">
    <property type="entry name" value="PnbA_NfnB-like"/>
    <property type="match status" value="1"/>
</dbReference>
<feature type="domain" description="Nitroreductase" evidence="4">
    <location>
        <begin position="8"/>
        <end position="197"/>
    </location>
</feature>
<proteinExistence type="predicted"/>
<dbReference type="InterPro" id="IPR029479">
    <property type="entry name" value="Nitroreductase"/>
</dbReference>
<keyword evidence="2" id="KW-0288">FMN</keyword>
<dbReference type="PANTHER" id="PTHR23026:SF90">
    <property type="entry name" value="IODOTYROSINE DEIODINASE 1"/>
    <property type="match status" value="1"/>
</dbReference>